<evidence type="ECO:0000256" key="1">
    <source>
        <dbReference type="ARBA" id="ARBA00004651"/>
    </source>
</evidence>
<dbReference type="OrthoDB" id="9811967at2"/>
<evidence type="ECO:0000256" key="5">
    <source>
        <dbReference type="ARBA" id="ARBA00022573"/>
    </source>
</evidence>
<dbReference type="GO" id="GO:0015420">
    <property type="term" value="F:ABC-type vitamin B12 transporter activity"/>
    <property type="evidence" value="ECO:0007669"/>
    <property type="project" value="UniProtKB-UniRule"/>
</dbReference>
<dbReference type="EMBL" id="FNOU01000010">
    <property type="protein sequence ID" value="SDX89331.1"/>
    <property type="molecule type" value="Genomic_DNA"/>
</dbReference>
<reference evidence="11" key="1">
    <citation type="submission" date="2016-10" db="EMBL/GenBank/DDBJ databases">
        <authorList>
            <person name="Varghese N."/>
            <person name="Submissions S."/>
        </authorList>
    </citation>
    <scope>NUCLEOTIDE SEQUENCE [LARGE SCALE GENOMIC DNA]</scope>
    <source>
        <strain evidence="11">VPI 5359</strain>
    </source>
</reference>
<dbReference type="RefSeq" id="WP_090245047.1">
    <property type="nucleotide sequence ID" value="NZ_FNOU01000010.1"/>
</dbReference>
<organism evidence="10 11">
    <name type="scientific">Eubacterium barkeri</name>
    <name type="common">Clostridium barkeri</name>
    <dbReference type="NCBI Taxonomy" id="1528"/>
    <lineage>
        <taxon>Bacteria</taxon>
        <taxon>Bacillati</taxon>
        <taxon>Bacillota</taxon>
        <taxon>Clostridia</taxon>
        <taxon>Eubacteriales</taxon>
        <taxon>Eubacteriaceae</taxon>
        <taxon>Eubacterium</taxon>
    </lineage>
</organism>
<feature type="transmembrane region" description="Helical" evidence="9">
    <location>
        <begin position="219"/>
        <end position="241"/>
    </location>
</feature>
<keyword evidence="7 9" id="KW-1133">Transmembrane helix</keyword>
<keyword evidence="5 9" id="KW-0169">Cobalamin biosynthesis</keyword>
<evidence type="ECO:0000313" key="10">
    <source>
        <dbReference type="EMBL" id="SDX89331.1"/>
    </source>
</evidence>
<proteinExistence type="inferred from homology"/>
<dbReference type="AlphaFoldDB" id="A0A1H3FEB8"/>
<dbReference type="GO" id="GO:0048472">
    <property type="term" value="F:threonine-phosphate decarboxylase activity"/>
    <property type="evidence" value="ECO:0007669"/>
    <property type="project" value="InterPro"/>
</dbReference>
<comment type="function">
    <text evidence="9">Converts cobyric acid to cobinamide by the addition of aminopropanol on the F carboxylic group.</text>
</comment>
<comment type="pathway">
    <text evidence="2 9">Cofactor biosynthesis; adenosylcobalamin biosynthesis.</text>
</comment>
<evidence type="ECO:0000256" key="6">
    <source>
        <dbReference type="ARBA" id="ARBA00022692"/>
    </source>
</evidence>
<dbReference type="PANTHER" id="PTHR34308:SF1">
    <property type="entry name" value="COBALAMIN BIOSYNTHESIS PROTEIN CBIB"/>
    <property type="match status" value="1"/>
</dbReference>
<dbReference type="STRING" id="1528.SAMN04488579_11027"/>
<accession>A0A1H3FEB8</accession>
<name>A0A1H3FEB8_EUBBA</name>
<feature type="transmembrane region" description="Helical" evidence="9">
    <location>
        <begin position="60"/>
        <end position="80"/>
    </location>
</feature>
<keyword evidence="8 9" id="KW-0472">Membrane</keyword>
<evidence type="ECO:0000256" key="2">
    <source>
        <dbReference type="ARBA" id="ARBA00004953"/>
    </source>
</evidence>
<dbReference type="GO" id="GO:0009236">
    <property type="term" value="P:cobalamin biosynthetic process"/>
    <property type="evidence" value="ECO:0007669"/>
    <property type="project" value="UniProtKB-UniRule"/>
</dbReference>
<protein>
    <recommendedName>
        <fullName evidence="9">Cobalamin biosynthesis protein CobD</fullName>
    </recommendedName>
</protein>
<dbReference type="Proteomes" id="UP000199652">
    <property type="component" value="Unassembled WGS sequence"/>
</dbReference>
<dbReference type="PANTHER" id="PTHR34308">
    <property type="entry name" value="COBALAMIN BIOSYNTHESIS PROTEIN CBIB"/>
    <property type="match status" value="1"/>
</dbReference>
<dbReference type="NCBIfam" id="TIGR00380">
    <property type="entry name" value="cobal_cbiB"/>
    <property type="match status" value="1"/>
</dbReference>
<evidence type="ECO:0000256" key="3">
    <source>
        <dbReference type="ARBA" id="ARBA00006263"/>
    </source>
</evidence>
<feature type="transmembrane region" description="Helical" evidence="9">
    <location>
        <begin position="7"/>
        <end position="24"/>
    </location>
</feature>
<feature type="transmembrane region" description="Helical" evidence="9">
    <location>
        <begin position="317"/>
        <end position="333"/>
    </location>
</feature>
<evidence type="ECO:0000256" key="9">
    <source>
        <dbReference type="HAMAP-Rule" id="MF_00024"/>
    </source>
</evidence>
<keyword evidence="11" id="KW-1185">Reference proteome</keyword>
<evidence type="ECO:0000256" key="8">
    <source>
        <dbReference type="ARBA" id="ARBA00023136"/>
    </source>
</evidence>
<dbReference type="InterPro" id="IPR004485">
    <property type="entry name" value="Cobalamin_biosynth_CobD/CbiB"/>
</dbReference>
<comment type="subcellular location">
    <subcellularLocation>
        <location evidence="1 9">Cell membrane</location>
        <topology evidence="1 9">Multi-pass membrane protein</topology>
    </subcellularLocation>
</comment>
<evidence type="ECO:0000313" key="11">
    <source>
        <dbReference type="Proteomes" id="UP000199652"/>
    </source>
</evidence>
<dbReference type="Pfam" id="PF03186">
    <property type="entry name" value="CobD_Cbib"/>
    <property type="match status" value="1"/>
</dbReference>
<evidence type="ECO:0000256" key="4">
    <source>
        <dbReference type="ARBA" id="ARBA00022475"/>
    </source>
</evidence>
<feature type="transmembrane region" description="Helical" evidence="9">
    <location>
        <begin position="30"/>
        <end position="48"/>
    </location>
</feature>
<dbReference type="HAMAP" id="MF_00024">
    <property type="entry name" value="CobD_CbiB"/>
    <property type="match status" value="1"/>
</dbReference>
<evidence type="ECO:0000256" key="7">
    <source>
        <dbReference type="ARBA" id="ARBA00022989"/>
    </source>
</evidence>
<sequence>MLLGMSTGIWVCLMVLAMVIDWIIGDPRWIPHPIVFIGKLISFFEKHLNKGRARRAKGLLMWVMVIVITVACVLLVQWAASKINIILFYLVNLWLLTTTLAERCLKDEVHKVYDALKKGDLEQARIQTGYLVGRDTAGLSEHEIIRAVVETTAENTVDGILAPLFYMTLGCVTWRYIPEMNPLVWAMVYKAVNTMDSMVGYIQEPYTQFGFFPAKLDDGFNFIIARVGSIFMLFAGGFLGYNAREGWNVFCGDRKNHKSPNSAHPESVIAGLLGIQLGGDNVYFGQVLKKPTIGRGNNALTADDIIETTAIAKGSEIVMMVVICLAFLVIYSLG</sequence>
<keyword evidence="6 9" id="KW-0812">Transmembrane</keyword>
<keyword evidence="4 9" id="KW-1003">Cell membrane</keyword>
<comment type="similarity">
    <text evidence="3 9">Belongs to the CobD/CbiB family.</text>
</comment>
<dbReference type="UniPathway" id="UPA00148"/>
<gene>
    <name evidence="9" type="primary">cobD</name>
    <name evidence="10" type="ORF">SAMN04488579_11027</name>
</gene>
<dbReference type="GO" id="GO:0005886">
    <property type="term" value="C:plasma membrane"/>
    <property type="evidence" value="ECO:0007669"/>
    <property type="project" value="UniProtKB-SubCell"/>
</dbReference>